<dbReference type="OMA" id="WPAQYQR"/>
<dbReference type="InterPro" id="IPR001155">
    <property type="entry name" value="OxRdtase_FMN_N"/>
</dbReference>
<feature type="region of interest" description="Disordered" evidence="6">
    <location>
        <begin position="387"/>
        <end position="427"/>
    </location>
</feature>
<feature type="domain" description="NADH:flavin oxidoreductase/NADH oxidase N-terminal" evidence="7">
    <location>
        <begin position="17"/>
        <end position="357"/>
    </location>
</feature>
<sequence length="427" mass="46286">MPSPAPSPSRDRATPLLFTPLRIRDLTLENRVVVAPMHQYAAVDGFPTDWHIQNYGRYAAGGFGLVIVESTKVDPRGCGTVGDLGIWDDAFVPALKRIADVITLAGSVPAIQLGHSGRKARTARPWEGGRPLKRSDVPQVSDAWWDRWELVAPSAIPADPASPTPRALTTQEMYDLADMWGHAARRAAQAGFKCVEIHGAHGFFIHETLSPLANHRTDEFGRDRHHFTRLVATRVRQNFPSHLPVFCRLSVDDDAGWSPDDSSRLASELKHLGVDVIDCSGGGMTSRPVSSAPVGYGYQVPYAEKLRRETGIMTMAVGVIVECQQAERILQEGKADLIALAREALYNPTWPMDAARKMGLNGFSTVPPAYGWWLSKRAQVLPSLVTSTAGTGVPPSGGGKGEVEGKVAESGRSGQSGVSDRSRNTKL</sequence>
<keyword evidence="2" id="KW-0285">Flavoprotein</keyword>
<dbReference type="PANTHER" id="PTHR43303:SF4">
    <property type="entry name" value="NADPH DEHYDROGENASE C23G7.10C-RELATED"/>
    <property type="match status" value="1"/>
</dbReference>
<reference evidence="8 9" key="1">
    <citation type="journal article" date="2015" name="Genome Biol. Evol.">
        <title>Phylogenomic analyses indicate that early fungi evolved digesting cell walls of algal ancestors of land plants.</title>
        <authorList>
            <person name="Chang Y."/>
            <person name="Wang S."/>
            <person name="Sekimoto S."/>
            <person name="Aerts A.L."/>
            <person name="Choi C."/>
            <person name="Clum A."/>
            <person name="LaButti K.M."/>
            <person name="Lindquist E.A."/>
            <person name="Yee Ngan C."/>
            <person name="Ohm R.A."/>
            <person name="Salamov A.A."/>
            <person name="Grigoriev I.V."/>
            <person name="Spatafora J.W."/>
            <person name="Berbee M.L."/>
        </authorList>
    </citation>
    <scope>NUCLEOTIDE SEQUENCE [LARGE SCALE GENOMIC DNA]</scope>
    <source>
        <strain evidence="8 9">JEL478</strain>
    </source>
</reference>
<keyword evidence="9" id="KW-1185">Reference proteome</keyword>
<keyword evidence="5" id="KW-0560">Oxidoreductase</keyword>
<evidence type="ECO:0000256" key="5">
    <source>
        <dbReference type="ARBA" id="ARBA00023002"/>
    </source>
</evidence>
<dbReference type="Proteomes" id="UP000070544">
    <property type="component" value="Unassembled WGS sequence"/>
</dbReference>
<dbReference type="OrthoDB" id="72788at2759"/>
<dbReference type="AlphaFoldDB" id="A0A139A073"/>
<evidence type="ECO:0000256" key="4">
    <source>
        <dbReference type="ARBA" id="ARBA00022857"/>
    </source>
</evidence>
<evidence type="ECO:0000259" key="7">
    <source>
        <dbReference type="Pfam" id="PF00724"/>
    </source>
</evidence>
<dbReference type="PANTHER" id="PTHR43303">
    <property type="entry name" value="NADPH DEHYDROGENASE C23G7.10C-RELATED"/>
    <property type="match status" value="1"/>
</dbReference>
<evidence type="ECO:0000256" key="2">
    <source>
        <dbReference type="ARBA" id="ARBA00022630"/>
    </source>
</evidence>
<dbReference type="Pfam" id="PF00724">
    <property type="entry name" value="Oxidored_FMN"/>
    <property type="match status" value="1"/>
</dbReference>
<dbReference type="GO" id="GO:0003959">
    <property type="term" value="F:NADPH dehydrogenase activity"/>
    <property type="evidence" value="ECO:0007669"/>
    <property type="project" value="InterPro"/>
</dbReference>
<gene>
    <name evidence="8" type="ORF">M427DRAFT_128104</name>
</gene>
<dbReference type="STRING" id="1344416.A0A139A073"/>
<dbReference type="GO" id="GO:0050661">
    <property type="term" value="F:NADP binding"/>
    <property type="evidence" value="ECO:0007669"/>
    <property type="project" value="InterPro"/>
</dbReference>
<dbReference type="CDD" id="cd02932">
    <property type="entry name" value="OYE_YqiM_FMN"/>
    <property type="match status" value="1"/>
</dbReference>
<keyword evidence="3" id="KW-0288">FMN</keyword>
<organism evidence="8 9">
    <name type="scientific">Gonapodya prolifera (strain JEL478)</name>
    <name type="common">Monoblepharis prolifera</name>
    <dbReference type="NCBI Taxonomy" id="1344416"/>
    <lineage>
        <taxon>Eukaryota</taxon>
        <taxon>Fungi</taxon>
        <taxon>Fungi incertae sedis</taxon>
        <taxon>Chytridiomycota</taxon>
        <taxon>Chytridiomycota incertae sedis</taxon>
        <taxon>Monoblepharidomycetes</taxon>
        <taxon>Monoblepharidales</taxon>
        <taxon>Gonapodyaceae</taxon>
        <taxon>Gonapodya</taxon>
    </lineage>
</organism>
<evidence type="ECO:0000313" key="9">
    <source>
        <dbReference type="Proteomes" id="UP000070544"/>
    </source>
</evidence>
<dbReference type="Gene3D" id="3.20.20.70">
    <property type="entry name" value="Aldolase class I"/>
    <property type="match status" value="1"/>
</dbReference>
<accession>A0A139A073</accession>
<comment type="cofactor">
    <cofactor evidence="1">
        <name>FMN</name>
        <dbReference type="ChEBI" id="CHEBI:58210"/>
    </cofactor>
</comment>
<evidence type="ECO:0000313" key="8">
    <source>
        <dbReference type="EMBL" id="KXS10160.1"/>
    </source>
</evidence>
<name>A0A139A073_GONPJ</name>
<dbReference type="SUPFAM" id="SSF51395">
    <property type="entry name" value="FMN-linked oxidoreductases"/>
    <property type="match status" value="1"/>
</dbReference>
<evidence type="ECO:0000256" key="3">
    <source>
        <dbReference type="ARBA" id="ARBA00022643"/>
    </source>
</evidence>
<protein>
    <submittedName>
        <fullName evidence="8">NADH oxidase family protein</fullName>
    </submittedName>
</protein>
<evidence type="ECO:0000256" key="6">
    <source>
        <dbReference type="SAM" id="MobiDB-lite"/>
    </source>
</evidence>
<dbReference type="GO" id="GO:0010181">
    <property type="term" value="F:FMN binding"/>
    <property type="evidence" value="ECO:0007669"/>
    <property type="project" value="InterPro"/>
</dbReference>
<proteinExistence type="predicted"/>
<dbReference type="InterPro" id="IPR013785">
    <property type="entry name" value="Aldolase_TIM"/>
</dbReference>
<dbReference type="EMBL" id="KQ965836">
    <property type="protein sequence ID" value="KXS10160.1"/>
    <property type="molecule type" value="Genomic_DNA"/>
</dbReference>
<dbReference type="InterPro" id="IPR044152">
    <property type="entry name" value="YqjM-like"/>
</dbReference>
<keyword evidence="4" id="KW-0521">NADP</keyword>
<evidence type="ECO:0000256" key="1">
    <source>
        <dbReference type="ARBA" id="ARBA00001917"/>
    </source>
</evidence>